<reference evidence="1 2" key="1">
    <citation type="journal article" date="2019" name="Commun. Biol.">
        <title>The bagworm genome reveals a unique fibroin gene that provides high tensile strength.</title>
        <authorList>
            <person name="Kono N."/>
            <person name="Nakamura H."/>
            <person name="Ohtoshi R."/>
            <person name="Tomita M."/>
            <person name="Numata K."/>
            <person name="Arakawa K."/>
        </authorList>
    </citation>
    <scope>NUCLEOTIDE SEQUENCE [LARGE SCALE GENOMIC DNA]</scope>
</reference>
<dbReference type="AlphaFoldDB" id="A0A4C1UE65"/>
<dbReference type="EMBL" id="BGZK01000159">
    <property type="protein sequence ID" value="GBP24224.1"/>
    <property type="molecule type" value="Genomic_DNA"/>
</dbReference>
<dbReference type="Proteomes" id="UP000299102">
    <property type="component" value="Unassembled WGS sequence"/>
</dbReference>
<gene>
    <name evidence="1" type="ORF">EVAR_80077_1</name>
</gene>
<organism evidence="1 2">
    <name type="scientific">Eumeta variegata</name>
    <name type="common">Bagworm moth</name>
    <name type="synonym">Eumeta japonica</name>
    <dbReference type="NCBI Taxonomy" id="151549"/>
    <lineage>
        <taxon>Eukaryota</taxon>
        <taxon>Metazoa</taxon>
        <taxon>Ecdysozoa</taxon>
        <taxon>Arthropoda</taxon>
        <taxon>Hexapoda</taxon>
        <taxon>Insecta</taxon>
        <taxon>Pterygota</taxon>
        <taxon>Neoptera</taxon>
        <taxon>Endopterygota</taxon>
        <taxon>Lepidoptera</taxon>
        <taxon>Glossata</taxon>
        <taxon>Ditrysia</taxon>
        <taxon>Tineoidea</taxon>
        <taxon>Psychidae</taxon>
        <taxon>Oiketicinae</taxon>
        <taxon>Eumeta</taxon>
    </lineage>
</organism>
<name>A0A4C1UE65_EUMVA</name>
<evidence type="ECO:0000313" key="2">
    <source>
        <dbReference type="Proteomes" id="UP000299102"/>
    </source>
</evidence>
<comment type="caution">
    <text evidence="1">The sequence shown here is derived from an EMBL/GenBank/DDBJ whole genome shotgun (WGS) entry which is preliminary data.</text>
</comment>
<keyword evidence="2" id="KW-1185">Reference proteome</keyword>
<evidence type="ECO:0000313" key="1">
    <source>
        <dbReference type="EMBL" id="GBP24224.1"/>
    </source>
</evidence>
<sequence length="148" mass="16443">MPEWKGRVPLTRSHCERITKNIPENVKQTVFAVCLGKKTARTGRGTGPDLVFRAFGGGVAYDRRPSTLRDAATGGRALSWRSWEKSPFAVTVQRTKLCRSELPANDAMRRFNAPRTFPLLPRVLTLRYSDAFAANCTAVGFQRCAANV</sequence>
<protein>
    <submittedName>
        <fullName evidence="1">Uncharacterized protein</fullName>
    </submittedName>
</protein>
<accession>A0A4C1UE65</accession>
<proteinExistence type="predicted"/>